<reference evidence="7" key="2">
    <citation type="journal article" date="2021" name="J Anim Sci Technol">
        <title>Complete genome sequence of Paenibacillus konkukensis sp. nov. SK3146 as a potential probiotic strain.</title>
        <authorList>
            <person name="Jung H.I."/>
            <person name="Park S."/>
            <person name="Niu K.M."/>
            <person name="Lee S.W."/>
            <person name="Kothari D."/>
            <person name="Yi K.J."/>
            <person name="Kim S.K."/>
        </authorList>
    </citation>
    <scope>NUCLEOTIDE SEQUENCE</scope>
    <source>
        <strain evidence="7">SK3146</strain>
    </source>
</reference>
<feature type="domain" description="CobW C-terminal" evidence="6">
    <location>
        <begin position="234"/>
        <end position="328"/>
    </location>
</feature>
<dbReference type="CDD" id="cd03112">
    <property type="entry name" value="CobW-like"/>
    <property type="match status" value="1"/>
</dbReference>
<dbReference type="InterPro" id="IPR003495">
    <property type="entry name" value="CobW/HypB/UreG_nucleotide-bd"/>
</dbReference>
<dbReference type="Proteomes" id="UP001057134">
    <property type="component" value="Chromosome"/>
</dbReference>
<accession>A0ABY4RJT6</accession>
<reference evidence="7" key="1">
    <citation type="submission" date="2018-02" db="EMBL/GenBank/DDBJ databases">
        <authorList>
            <person name="Kim S.-K."/>
            <person name="Jung H.-I."/>
            <person name="Lee S.-W."/>
        </authorList>
    </citation>
    <scope>NUCLEOTIDE SEQUENCE</scope>
    <source>
        <strain evidence="7">SK3146</strain>
    </source>
</reference>
<dbReference type="PANTHER" id="PTHR13748:SF62">
    <property type="entry name" value="COBW DOMAIN-CONTAINING PROTEIN"/>
    <property type="match status" value="1"/>
</dbReference>
<name>A0ABY4RJT6_9BACL</name>
<dbReference type="Pfam" id="PF07683">
    <property type="entry name" value="CobW_C"/>
    <property type="match status" value="1"/>
</dbReference>
<dbReference type="InterPro" id="IPR051316">
    <property type="entry name" value="Zinc-reg_GTPase_activator"/>
</dbReference>
<dbReference type="Gene3D" id="3.40.50.300">
    <property type="entry name" value="P-loop containing nucleotide triphosphate hydrolases"/>
    <property type="match status" value="1"/>
</dbReference>
<evidence type="ECO:0000259" key="6">
    <source>
        <dbReference type="SMART" id="SM00833"/>
    </source>
</evidence>
<proteinExistence type="inferred from homology"/>
<dbReference type="SUPFAM" id="SSF52540">
    <property type="entry name" value="P-loop containing nucleoside triphosphate hydrolases"/>
    <property type="match status" value="1"/>
</dbReference>
<dbReference type="EMBL" id="CP027059">
    <property type="protein sequence ID" value="UQZ82716.1"/>
    <property type="molecule type" value="Genomic_DNA"/>
</dbReference>
<dbReference type="SUPFAM" id="SSF90002">
    <property type="entry name" value="Hypothetical protein YjiA, C-terminal domain"/>
    <property type="match status" value="1"/>
</dbReference>
<dbReference type="SMART" id="SM00833">
    <property type="entry name" value="CobW_C"/>
    <property type="match status" value="1"/>
</dbReference>
<dbReference type="InterPro" id="IPR036627">
    <property type="entry name" value="CobW-likC_sf"/>
</dbReference>
<keyword evidence="8" id="KW-1185">Reference proteome</keyword>
<evidence type="ECO:0000256" key="4">
    <source>
        <dbReference type="ARBA" id="ARBA00034320"/>
    </source>
</evidence>
<evidence type="ECO:0000256" key="3">
    <source>
        <dbReference type="ARBA" id="ARBA00023186"/>
    </source>
</evidence>
<dbReference type="RefSeq" id="WP_249864823.1">
    <property type="nucleotide sequence ID" value="NZ_CP027059.1"/>
</dbReference>
<dbReference type="InterPro" id="IPR011629">
    <property type="entry name" value="CobW-like_C"/>
</dbReference>
<evidence type="ECO:0000313" key="7">
    <source>
        <dbReference type="EMBL" id="UQZ82716.1"/>
    </source>
</evidence>
<keyword evidence="2" id="KW-0378">Hydrolase</keyword>
<evidence type="ECO:0000313" key="8">
    <source>
        <dbReference type="Proteomes" id="UP001057134"/>
    </source>
</evidence>
<dbReference type="Gene3D" id="3.30.1220.10">
    <property type="entry name" value="CobW-like, C-terminal domain"/>
    <property type="match status" value="1"/>
</dbReference>
<comment type="catalytic activity">
    <reaction evidence="5">
        <text>GTP + H2O = GDP + phosphate + H(+)</text>
        <dbReference type="Rhea" id="RHEA:19669"/>
        <dbReference type="ChEBI" id="CHEBI:15377"/>
        <dbReference type="ChEBI" id="CHEBI:15378"/>
        <dbReference type="ChEBI" id="CHEBI:37565"/>
        <dbReference type="ChEBI" id="CHEBI:43474"/>
        <dbReference type="ChEBI" id="CHEBI:58189"/>
    </reaction>
    <physiologicalReaction direction="left-to-right" evidence="5">
        <dbReference type="Rhea" id="RHEA:19670"/>
    </physiologicalReaction>
</comment>
<keyword evidence="1" id="KW-0547">Nucleotide-binding</keyword>
<comment type="similarity">
    <text evidence="4">Belongs to the SIMIBI class G3E GTPase family. ZNG1 subfamily.</text>
</comment>
<evidence type="ECO:0000256" key="2">
    <source>
        <dbReference type="ARBA" id="ARBA00022801"/>
    </source>
</evidence>
<dbReference type="Pfam" id="PF02492">
    <property type="entry name" value="cobW"/>
    <property type="match status" value="1"/>
</dbReference>
<gene>
    <name evidence="7" type="primary">yjiA</name>
    <name evidence="7" type="ORF">SK3146_01875</name>
</gene>
<organism evidence="7 8">
    <name type="scientific">Paenibacillus konkukensis</name>
    <dbReference type="NCBI Taxonomy" id="2020716"/>
    <lineage>
        <taxon>Bacteria</taxon>
        <taxon>Bacillati</taxon>
        <taxon>Bacillota</taxon>
        <taxon>Bacilli</taxon>
        <taxon>Bacillales</taxon>
        <taxon>Paenibacillaceae</taxon>
        <taxon>Paenibacillus</taxon>
    </lineage>
</organism>
<keyword evidence="3" id="KW-0143">Chaperone</keyword>
<sequence length="330" mass="37039">MTDTDIRVPVTVLTGFLGAGKTTLLNHVLTAEHGQKIAVIVNEFGEVGIDNQLVVGADEEIFEMNNGCICCTVRGDLIRILGELMDAKRGIGDRKAEFDRVLIETTGLADPAPVAQTFFVDEEMADFYRLDAIVTVVDARHAGQHLDEGHEAQEQVAFADVMLLNKVDLVSEEELKRLESRLRVMNPTAKIYQTERSNIDIDKVLGIGAFDLHKKLELEPGFLEEEDHEHDDDVTSIVLKEEQPLDLGKLEKFLSVWLSEHGVDTFRYKGVLNIKGVKQRVVFQGIHMLFDSTVDREWKQGEAKRSEFVVIGRSLDEAWFKEQFAACAAQ</sequence>
<protein>
    <submittedName>
        <fullName evidence="7">GTP-binding protein YjiA</fullName>
    </submittedName>
</protein>
<dbReference type="InterPro" id="IPR027417">
    <property type="entry name" value="P-loop_NTPase"/>
</dbReference>
<evidence type="ECO:0000256" key="1">
    <source>
        <dbReference type="ARBA" id="ARBA00022741"/>
    </source>
</evidence>
<evidence type="ECO:0000256" key="5">
    <source>
        <dbReference type="ARBA" id="ARBA00049117"/>
    </source>
</evidence>
<dbReference type="PANTHER" id="PTHR13748">
    <property type="entry name" value="COBW-RELATED"/>
    <property type="match status" value="1"/>
</dbReference>